<protein>
    <submittedName>
        <fullName evidence="1">Uncharacterized protein</fullName>
    </submittedName>
</protein>
<reference evidence="1 2" key="2">
    <citation type="submission" date="2015-03" db="EMBL/GenBank/DDBJ databases">
        <authorList>
            <person name="Chan K.-G."/>
        </authorList>
    </citation>
    <scope>NUCLEOTIDE SEQUENCE [LARGE SCALE GENOMIC DNA]</scope>
    <source>
        <strain evidence="1 2">RB-25</strain>
    </source>
</reference>
<name>W0LL06_9GAMM</name>
<reference evidence="1 2" key="1">
    <citation type="submission" date="2014-01" db="EMBL/GenBank/DDBJ databases">
        <title>Isolation of Serratia multitudinisentens RB-25 from Ex-Landfill site.</title>
        <authorList>
            <person name="Robson E.H.J."/>
        </authorList>
    </citation>
    <scope>NUCLEOTIDE SEQUENCE [LARGE SCALE GENOMIC DNA]</scope>
    <source>
        <strain evidence="1 2">RB-25</strain>
    </source>
</reference>
<organism evidence="1 2">
    <name type="scientific">Chania multitudinisentens RB-25</name>
    <dbReference type="NCBI Taxonomy" id="1441930"/>
    <lineage>
        <taxon>Bacteria</taxon>
        <taxon>Pseudomonadati</taxon>
        <taxon>Pseudomonadota</taxon>
        <taxon>Gammaproteobacteria</taxon>
        <taxon>Enterobacterales</taxon>
        <taxon>Yersiniaceae</taxon>
        <taxon>Chania</taxon>
    </lineage>
</organism>
<sequence>MAVFFPFERLNSIENKLSRLNAKGLVEPDTFAEASKTIQETRLQLERAAAVRVEEGKAVAATEQQERSATAAKDTFLSKHLKVEHISDEVVVIIELGS</sequence>
<dbReference type="HOGENOM" id="CLU_2332074_0_0_6"/>
<proteinExistence type="predicted"/>
<dbReference type="RefSeq" id="WP_024913279.1">
    <property type="nucleotide sequence ID" value="NZ_CP007044.2"/>
</dbReference>
<accession>W0LL06</accession>
<dbReference type="EMBL" id="CP007044">
    <property type="protein sequence ID" value="AHG23012.1"/>
    <property type="molecule type" value="Genomic_DNA"/>
</dbReference>
<gene>
    <name evidence="1" type="ORF">Z042_23680</name>
</gene>
<keyword evidence="2" id="KW-1185">Reference proteome</keyword>
<dbReference type="AlphaFoldDB" id="W0LL06"/>
<evidence type="ECO:0000313" key="2">
    <source>
        <dbReference type="Proteomes" id="UP000019030"/>
    </source>
</evidence>
<dbReference type="KEGG" id="sfo:Z042_23680"/>
<dbReference type="Proteomes" id="UP000019030">
    <property type="component" value="Chromosome"/>
</dbReference>
<evidence type="ECO:0000313" key="1">
    <source>
        <dbReference type="EMBL" id="AHG23012.1"/>
    </source>
</evidence>